<evidence type="ECO:0000313" key="2">
    <source>
        <dbReference type="EMBL" id="CAA6829261.1"/>
    </source>
</evidence>
<dbReference type="AlphaFoldDB" id="A0A6S6UFK4"/>
<dbReference type="GO" id="GO:0016301">
    <property type="term" value="F:kinase activity"/>
    <property type="evidence" value="ECO:0007669"/>
    <property type="project" value="UniProtKB-KW"/>
</dbReference>
<proteinExistence type="predicted"/>
<gene>
    <name evidence="2" type="ORF">HELGO_WM53878</name>
</gene>
<dbReference type="InterPro" id="IPR011009">
    <property type="entry name" value="Kinase-like_dom_sf"/>
</dbReference>
<protein>
    <submittedName>
        <fullName evidence="2">Choline kinase</fullName>
    </submittedName>
</protein>
<accession>A0A6S6UFK4</accession>
<dbReference type="PANTHER" id="PTHR11012:SF30">
    <property type="entry name" value="PROTEIN KINASE-LIKE DOMAIN-CONTAINING"/>
    <property type="match status" value="1"/>
</dbReference>
<dbReference type="PANTHER" id="PTHR11012">
    <property type="entry name" value="PROTEIN KINASE-LIKE DOMAIN-CONTAINING"/>
    <property type="match status" value="1"/>
</dbReference>
<dbReference type="InterPro" id="IPR004119">
    <property type="entry name" value="EcKL"/>
</dbReference>
<dbReference type="SMART" id="SM00587">
    <property type="entry name" value="CHK"/>
    <property type="match status" value="1"/>
</dbReference>
<dbReference type="InterPro" id="IPR015897">
    <property type="entry name" value="CHK_kinase-like"/>
</dbReference>
<sequence>MDAHLRNTILTTTGASDLSQPETIQSLWSGYGSIDRYQLAGSEHSSVIVKHVRLPLQNDHPRGWNTDRSHQRKLRSYQVETHWYQDWATRCDDSCRVPHCLALEQRDNEFLMVMEDLDSSGYPLRRESATPTEMLTCLTWLASFHATFMIEQPLGLWPTGTYWHLETRPDEFATMENDELKQAASQLDQILSEAPFQTFVHGDAKLANFCFSSDGTRVAGVDFQYVGGGCGMKDVAYFISSCLHERDCQRLEYTLLNQYFSALKQALAVHQPQIDPAEVEAVWRPLYAVAWTDFYRFLKGWSPGHWKIHSYSERLADEVIGGLPVKPW</sequence>
<name>A0A6S6UFK4_9GAMM</name>
<dbReference type="Pfam" id="PF02958">
    <property type="entry name" value="EcKL"/>
    <property type="match status" value="1"/>
</dbReference>
<reference evidence="2" key="1">
    <citation type="submission" date="2020-01" db="EMBL/GenBank/DDBJ databases">
        <authorList>
            <person name="Meier V. D."/>
            <person name="Meier V D."/>
        </authorList>
    </citation>
    <scope>NUCLEOTIDE SEQUENCE</scope>
    <source>
        <strain evidence="2">HLG_WM_MAG_09</strain>
    </source>
</reference>
<dbReference type="EMBL" id="CACVAT010000510">
    <property type="protein sequence ID" value="CAA6829261.1"/>
    <property type="molecule type" value="Genomic_DNA"/>
</dbReference>
<keyword evidence="2" id="KW-0808">Transferase</keyword>
<keyword evidence="2" id="KW-0418">Kinase</keyword>
<dbReference type="Gene3D" id="3.90.1200.10">
    <property type="match status" value="1"/>
</dbReference>
<feature type="domain" description="CHK kinase-like" evidence="1">
    <location>
        <begin position="112"/>
        <end position="269"/>
    </location>
</feature>
<evidence type="ECO:0000259" key="1">
    <source>
        <dbReference type="SMART" id="SM00587"/>
    </source>
</evidence>
<dbReference type="SUPFAM" id="SSF56112">
    <property type="entry name" value="Protein kinase-like (PK-like)"/>
    <property type="match status" value="1"/>
</dbReference>
<organism evidence="2">
    <name type="scientific">uncultured Thiotrichaceae bacterium</name>
    <dbReference type="NCBI Taxonomy" id="298394"/>
    <lineage>
        <taxon>Bacteria</taxon>
        <taxon>Pseudomonadati</taxon>
        <taxon>Pseudomonadota</taxon>
        <taxon>Gammaproteobacteria</taxon>
        <taxon>Thiotrichales</taxon>
        <taxon>Thiotrichaceae</taxon>
        <taxon>environmental samples</taxon>
    </lineage>
</organism>